<proteinExistence type="inferred from homology"/>
<dbReference type="Gene3D" id="1.10.530.10">
    <property type="match status" value="1"/>
</dbReference>
<dbReference type="EC" id="3.2.1.17" evidence="2"/>
<reference evidence="10 11" key="1">
    <citation type="journal article" date="2019" name="Proc. Natl. Acad. Sci. U.S.A.">
        <title>Regulatory changes in pterin and carotenoid genes underlie balanced color polymorphisms in the wall lizard.</title>
        <authorList>
            <person name="Andrade P."/>
            <person name="Pinho C."/>
            <person name="Perez I de Lanuza G."/>
            <person name="Afonso S."/>
            <person name="Brejcha J."/>
            <person name="Rubin C.J."/>
            <person name="Wallerman O."/>
            <person name="Pereira P."/>
            <person name="Sabatino S.J."/>
            <person name="Bellati A."/>
            <person name="Pellitteri-Rosa D."/>
            <person name="Bosakova Z."/>
            <person name="Bunikis I."/>
            <person name="Carretero M.A."/>
            <person name="Feiner N."/>
            <person name="Marsik P."/>
            <person name="Pauperio F."/>
            <person name="Salvi D."/>
            <person name="Soler L."/>
            <person name="While G.M."/>
            <person name="Uller T."/>
            <person name="Font E."/>
            <person name="Andersson L."/>
            <person name="Carneiro M."/>
        </authorList>
    </citation>
    <scope>NUCLEOTIDE SEQUENCE</scope>
</reference>
<dbReference type="PRINTS" id="PR00137">
    <property type="entry name" value="LYSOZYME"/>
</dbReference>
<keyword evidence="3" id="KW-0929">Antimicrobial</keyword>
<feature type="signal peptide" evidence="9">
    <location>
        <begin position="1"/>
        <end position="20"/>
    </location>
</feature>
<organism evidence="10 11">
    <name type="scientific">Podarcis muralis</name>
    <name type="common">Wall lizard</name>
    <name type="synonym">Lacerta muralis</name>
    <dbReference type="NCBI Taxonomy" id="64176"/>
    <lineage>
        <taxon>Eukaryota</taxon>
        <taxon>Metazoa</taxon>
        <taxon>Chordata</taxon>
        <taxon>Craniata</taxon>
        <taxon>Vertebrata</taxon>
        <taxon>Euteleostomi</taxon>
        <taxon>Lepidosauria</taxon>
        <taxon>Squamata</taxon>
        <taxon>Bifurcata</taxon>
        <taxon>Unidentata</taxon>
        <taxon>Episquamata</taxon>
        <taxon>Laterata</taxon>
        <taxon>Lacertibaenia</taxon>
        <taxon>Lacertidae</taxon>
        <taxon>Podarcis</taxon>
    </lineage>
</organism>
<dbReference type="GO" id="GO:0050829">
    <property type="term" value="P:defense response to Gram-negative bacterium"/>
    <property type="evidence" value="ECO:0007669"/>
    <property type="project" value="TreeGrafter"/>
</dbReference>
<keyword evidence="6" id="KW-1015">Disulfide bond</keyword>
<dbReference type="PRINTS" id="PR00135">
    <property type="entry name" value="LYZLACT"/>
</dbReference>
<reference evidence="10" key="2">
    <citation type="submission" date="2025-08" db="UniProtKB">
        <authorList>
            <consortium name="Ensembl"/>
        </authorList>
    </citation>
    <scope>IDENTIFICATION</scope>
</reference>
<evidence type="ECO:0000256" key="2">
    <source>
        <dbReference type="ARBA" id="ARBA00012732"/>
    </source>
</evidence>
<comment type="catalytic activity">
    <reaction evidence="1">
        <text>Hydrolysis of (1-&gt;4)-beta-linkages between N-acetylmuramic acid and N-acetyl-D-glucosamine residues in a peptidoglycan and between N-acetyl-D-glucosamine residues in chitodextrins.</text>
        <dbReference type="EC" id="3.2.1.17"/>
    </reaction>
</comment>
<dbReference type="Ensembl" id="ENSPMRT00000034684.1">
    <property type="protein sequence ID" value="ENSPMRP00000032709.1"/>
    <property type="gene ID" value="ENSPMRG00000021192.1"/>
</dbReference>
<evidence type="ECO:0000256" key="5">
    <source>
        <dbReference type="ARBA" id="ARBA00022801"/>
    </source>
</evidence>
<reference evidence="10" key="3">
    <citation type="submission" date="2025-09" db="UniProtKB">
        <authorList>
            <consortium name="Ensembl"/>
        </authorList>
    </citation>
    <scope>IDENTIFICATION</scope>
</reference>
<keyword evidence="7" id="KW-0326">Glycosidase</keyword>
<comment type="similarity">
    <text evidence="8">Belongs to the glycosyl hydrolase 22 family.</text>
</comment>
<dbReference type="GeneTree" id="ENSGT00940000153832"/>
<dbReference type="InterPro" id="IPR023346">
    <property type="entry name" value="Lysozyme-like_dom_sf"/>
</dbReference>
<sequence>MKTLHLLSFCLLMVANETRKFEDCELFYKLRDLGLDGFRGIDVKQWICLVSHTSGFNTSALNVGPTASNYGIFLLSGRWWCRDAKTLDTRNHCNLSCGGKNEVPILTLTC</sequence>
<evidence type="ECO:0000256" key="7">
    <source>
        <dbReference type="ARBA" id="ARBA00023295"/>
    </source>
</evidence>
<evidence type="ECO:0000313" key="10">
    <source>
        <dbReference type="Ensembl" id="ENSPMRP00000032709.1"/>
    </source>
</evidence>
<keyword evidence="4" id="KW-0081">Bacteriolytic enzyme</keyword>
<evidence type="ECO:0000256" key="1">
    <source>
        <dbReference type="ARBA" id="ARBA00000632"/>
    </source>
</evidence>
<dbReference type="PANTHER" id="PTHR11407">
    <property type="entry name" value="LYSOZYME C"/>
    <property type="match status" value="1"/>
</dbReference>
<evidence type="ECO:0000256" key="3">
    <source>
        <dbReference type="ARBA" id="ARBA00022529"/>
    </source>
</evidence>
<evidence type="ECO:0000256" key="4">
    <source>
        <dbReference type="ARBA" id="ARBA00022638"/>
    </source>
</evidence>
<dbReference type="InterPro" id="IPR001916">
    <property type="entry name" value="Glyco_hydro_22"/>
</dbReference>
<dbReference type="SUPFAM" id="SSF53955">
    <property type="entry name" value="Lysozyme-like"/>
    <property type="match status" value="1"/>
</dbReference>
<feature type="chain" id="PRO_5025355472" description="lysozyme" evidence="9">
    <location>
        <begin position="21"/>
        <end position="110"/>
    </location>
</feature>
<evidence type="ECO:0000256" key="6">
    <source>
        <dbReference type="ARBA" id="ARBA00023157"/>
    </source>
</evidence>
<dbReference type="OMA" id="KKMERCE"/>
<protein>
    <recommendedName>
        <fullName evidence="2">lysozyme</fullName>
        <ecNumber evidence="2">3.2.1.17</ecNumber>
    </recommendedName>
</protein>
<dbReference type="GO" id="GO:0031640">
    <property type="term" value="P:killing of cells of another organism"/>
    <property type="evidence" value="ECO:0007669"/>
    <property type="project" value="UniProtKB-KW"/>
</dbReference>
<dbReference type="PROSITE" id="PS51348">
    <property type="entry name" value="GLYCOSYL_HYDROL_F22_2"/>
    <property type="match status" value="1"/>
</dbReference>
<name>A0A670KAR9_PODMU</name>
<evidence type="ECO:0000256" key="9">
    <source>
        <dbReference type="SAM" id="SignalP"/>
    </source>
</evidence>
<dbReference type="Proteomes" id="UP000472272">
    <property type="component" value="Chromosome 17"/>
</dbReference>
<dbReference type="Pfam" id="PF00062">
    <property type="entry name" value="Lys"/>
    <property type="match status" value="1"/>
</dbReference>
<dbReference type="SMART" id="SM00263">
    <property type="entry name" value="LYZ1"/>
    <property type="match status" value="1"/>
</dbReference>
<dbReference type="GO" id="GO:0003796">
    <property type="term" value="F:lysozyme activity"/>
    <property type="evidence" value="ECO:0007669"/>
    <property type="project" value="UniProtKB-EC"/>
</dbReference>
<dbReference type="GO" id="GO:0050830">
    <property type="term" value="P:defense response to Gram-positive bacterium"/>
    <property type="evidence" value="ECO:0007669"/>
    <property type="project" value="TreeGrafter"/>
</dbReference>
<keyword evidence="5" id="KW-0378">Hydrolase</keyword>
<dbReference type="PANTHER" id="PTHR11407:SF28">
    <property type="entry name" value="LYSOZYME C"/>
    <property type="match status" value="1"/>
</dbReference>
<accession>A0A670KAR9</accession>
<dbReference type="InterPro" id="IPR000974">
    <property type="entry name" value="Glyco_hydro_22_lys"/>
</dbReference>
<keyword evidence="9" id="KW-0732">Signal</keyword>
<evidence type="ECO:0000256" key="8">
    <source>
        <dbReference type="RuleBase" id="RU004440"/>
    </source>
</evidence>
<evidence type="ECO:0000313" key="11">
    <source>
        <dbReference type="Proteomes" id="UP000472272"/>
    </source>
</evidence>
<dbReference type="AlphaFoldDB" id="A0A670KAR9"/>
<keyword evidence="11" id="KW-1185">Reference proteome</keyword>